<accession>A0A2W5AVI8</accession>
<organism evidence="1 2">
    <name type="scientific">Corynebacterium urealyticum</name>
    <dbReference type="NCBI Taxonomy" id="43771"/>
    <lineage>
        <taxon>Bacteria</taxon>
        <taxon>Bacillati</taxon>
        <taxon>Actinomycetota</taxon>
        <taxon>Actinomycetes</taxon>
        <taxon>Mycobacteriales</taxon>
        <taxon>Corynebacteriaceae</taxon>
        <taxon>Corynebacterium</taxon>
    </lineage>
</organism>
<dbReference type="Proteomes" id="UP000249451">
    <property type="component" value="Unassembled WGS sequence"/>
</dbReference>
<sequence>MGMPASVNPENSALSERERAMLEFERQWWRHPGAKGEAIQDRFGVKPVR</sequence>
<name>A0A2W5AVI8_9CORY</name>
<gene>
    <name evidence="1" type="ORF">DI609_13865</name>
</gene>
<dbReference type="EMBL" id="QFNY01000457">
    <property type="protein sequence ID" value="PZO97137.1"/>
    <property type="molecule type" value="Genomic_DNA"/>
</dbReference>
<proteinExistence type="predicted"/>
<protein>
    <submittedName>
        <fullName evidence="1">DUF3263 domain-containing protein</fullName>
    </submittedName>
</protein>
<dbReference type="InterPro" id="IPR021678">
    <property type="entry name" value="DUF3263"/>
</dbReference>
<comment type="caution">
    <text evidence="1">The sequence shown here is derived from an EMBL/GenBank/DDBJ whole genome shotgun (WGS) entry which is preliminary data.</text>
</comment>
<reference evidence="1 2" key="1">
    <citation type="submission" date="2017-11" db="EMBL/GenBank/DDBJ databases">
        <title>Infants hospitalized years apart are colonized by the same room-sourced microbial strains.</title>
        <authorList>
            <person name="Brooks B."/>
            <person name="Olm M.R."/>
            <person name="Firek B.A."/>
            <person name="Baker R."/>
            <person name="Thomas B.C."/>
            <person name="Morowitz M.J."/>
            <person name="Banfield J.F."/>
        </authorList>
    </citation>
    <scope>NUCLEOTIDE SEQUENCE [LARGE SCALE GENOMIC DNA]</scope>
    <source>
        <strain evidence="1">S2_012_000_R3_87</strain>
    </source>
</reference>
<feature type="non-terminal residue" evidence="1">
    <location>
        <position position="49"/>
    </location>
</feature>
<dbReference type="AlphaFoldDB" id="A0A2W5AVI8"/>
<dbReference type="Pfam" id="PF11662">
    <property type="entry name" value="DUF3263"/>
    <property type="match status" value="1"/>
</dbReference>
<evidence type="ECO:0000313" key="2">
    <source>
        <dbReference type="Proteomes" id="UP000249451"/>
    </source>
</evidence>
<evidence type="ECO:0000313" key="1">
    <source>
        <dbReference type="EMBL" id="PZO97137.1"/>
    </source>
</evidence>